<evidence type="ECO:0000256" key="2">
    <source>
        <dbReference type="ARBA" id="ARBA00022692"/>
    </source>
</evidence>
<dbReference type="InterPro" id="IPR036179">
    <property type="entry name" value="Ig-like_dom_sf"/>
</dbReference>
<sequence>MEEELCKATLLSQQDAFKSRVHTEAQAGPLYRVVDSRLSISCNVSGFASNSARKEFEFRVKKPALPIEINIISTDDPSFSYAVYARRVRSKEITLTHVSPNSVVFEIQRLEKSDEGEYECFVINSESVYDGVYRAKTTVKVLDNSLTVSSPGSTSLSYNEGETLTLTCQASSNTVQHTHLSLAWYVHKNGEDGARPIISLDRDFTLSPGQGFAGRHQAGLIRLDKIGAATYNLKMAKLGLSDQGRIYCQAQEWVQDPDRSWYCIDRGQDGGFTEGAAHDSSSKRVSISPTGQHTYSTVNESDTLKLTCKVHGAQGQLSVTWQHKAAATPTAAFASVVSLNQEGVMEKAAELKSRKVKATRAAADTFILELDEVTPSDSGVYQCAVSEWKINSKISQSRTANLLLTSTSARTSNINTDIEITCSVALSSSASSCYAVTWLLRQPGENKTIISSDRDALLTYGSQLELSYKQRIGMKRTVGPTFVLGIRQAQISDKGSYICEVVEWLQDPQRDWYQLSSASRTIELTLIEPVEQNVSTSRDFTIPCHITQQSSGDSEFQVTWFWRQDTETEQRPIFTAYRNSTLQTFGKGDRLRFSHPLPNQFNLTVSNSGPDDSGLYSCEVEEWLPSLSRGWMKTTVEKSGYSTYQ</sequence>
<dbReference type="InterPro" id="IPR013783">
    <property type="entry name" value="Ig-like_fold"/>
</dbReference>
<evidence type="ECO:0000256" key="3">
    <source>
        <dbReference type="ARBA" id="ARBA00022729"/>
    </source>
</evidence>
<dbReference type="PANTHER" id="PTHR12207">
    <property type="entry name" value="V-SET AND TRANSMEMBRANE DOMAIN-CONTAINING PROTEIN"/>
    <property type="match status" value="1"/>
</dbReference>
<name>A0A3Q4BWI1_MOLML</name>
<evidence type="ECO:0000259" key="9">
    <source>
        <dbReference type="PROSITE" id="PS50835"/>
    </source>
</evidence>
<dbReference type="PROSITE" id="PS50835">
    <property type="entry name" value="IG_LIKE"/>
    <property type="match status" value="3"/>
</dbReference>
<keyword evidence="8" id="KW-0393">Immunoglobulin domain</keyword>
<reference evidence="10" key="2">
    <citation type="submission" date="2025-09" db="UniProtKB">
        <authorList>
            <consortium name="Ensembl"/>
        </authorList>
    </citation>
    <scope>IDENTIFICATION</scope>
</reference>
<dbReference type="PANTHER" id="PTHR12207:SF25">
    <property type="entry name" value="IMMUNOGLOBULIN SUPERFAMILY MEMBER 2"/>
    <property type="match status" value="1"/>
</dbReference>
<evidence type="ECO:0000256" key="7">
    <source>
        <dbReference type="ARBA" id="ARBA00023157"/>
    </source>
</evidence>
<dbReference type="InterPro" id="IPR051102">
    <property type="entry name" value="IgSF_V-set/TM_domain"/>
</dbReference>
<keyword evidence="11" id="KW-1185">Reference proteome</keyword>
<dbReference type="InterPro" id="IPR013106">
    <property type="entry name" value="Ig_V-set"/>
</dbReference>
<dbReference type="FunFam" id="2.60.40.10:FF:000491">
    <property type="entry name" value="Immunoglobulin superfamily, member 3"/>
    <property type="match status" value="1"/>
</dbReference>
<accession>A0A3Q4BWI1</accession>
<feature type="domain" description="Ig-like" evidence="9">
    <location>
        <begin position="289"/>
        <end position="401"/>
    </location>
</feature>
<keyword evidence="4" id="KW-0677">Repeat</keyword>
<evidence type="ECO:0000256" key="6">
    <source>
        <dbReference type="ARBA" id="ARBA00023136"/>
    </source>
</evidence>
<keyword evidence="3" id="KW-0732">Signal</keyword>
<dbReference type="AlphaFoldDB" id="A0A3Q4BWI1"/>
<keyword evidence="6" id="KW-0472">Membrane</keyword>
<protein>
    <recommendedName>
        <fullName evidence="9">Ig-like domain-containing protein</fullName>
    </recommendedName>
</protein>
<evidence type="ECO:0000256" key="8">
    <source>
        <dbReference type="ARBA" id="ARBA00023319"/>
    </source>
</evidence>
<organism evidence="10 11">
    <name type="scientific">Mola mola</name>
    <name type="common">Ocean sunfish</name>
    <name type="synonym">Tetraodon mola</name>
    <dbReference type="NCBI Taxonomy" id="94237"/>
    <lineage>
        <taxon>Eukaryota</taxon>
        <taxon>Metazoa</taxon>
        <taxon>Chordata</taxon>
        <taxon>Craniata</taxon>
        <taxon>Vertebrata</taxon>
        <taxon>Euteleostomi</taxon>
        <taxon>Actinopterygii</taxon>
        <taxon>Neopterygii</taxon>
        <taxon>Teleostei</taxon>
        <taxon>Neoteleostei</taxon>
        <taxon>Acanthomorphata</taxon>
        <taxon>Eupercaria</taxon>
        <taxon>Tetraodontiformes</taxon>
        <taxon>Molidae</taxon>
        <taxon>Mola</taxon>
    </lineage>
</organism>
<dbReference type="SMART" id="SM00406">
    <property type="entry name" value="IGv"/>
    <property type="match status" value="5"/>
</dbReference>
<dbReference type="SUPFAM" id="SSF48726">
    <property type="entry name" value="Immunoglobulin"/>
    <property type="match status" value="5"/>
</dbReference>
<reference evidence="10" key="1">
    <citation type="submission" date="2025-08" db="UniProtKB">
        <authorList>
            <consortium name="Ensembl"/>
        </authorList>
    </citation>
    <scope>IDENTIFICATION</scope>
</reference>
<feature type="domain" description="Ig-like" evidence="9">
    <location>
        <begin position="151"/>
        <end position="251"/>
    </location>
</feature>
<evidence type="ECO:0000256" key="1">
    <source>
        <dbReference type="ARBA" id="ARBA00004479"/>
    </source>
</evidence>
<feature type="domain" description="Ig-like" evidence="9">
    <location>
        <begin position="522"/>
        <end position="628"/>
    </location>
</feature>
<evidence type="ECO:0000256" key="5">
    <source>
        <dbReference type="ARBA" id="ARBA00022989"/>
    </source>
</evidence>
<dbReference type="Proteomes" id="UP000261620">
    <property type="component" value="Unplaced"/>
</dbReference>
<proteinExistence type="predicted"/>
<evidence type="ECO:0000256" key="4">
    <source>
        <dbReference type="ARBA" id="ARBA00022737"/>
    </source>
</evidence>
<evidence type="ECO:0000313" key="10">
    <source>
        <dbReference type="Ensembl" id="ENSMMOP00000026462.1"/>
    </source>
</evidence>
<evidence type="ECO:0000313" key="11">
    <source>
        <dbReference type="Proteomes" id="UP000261620"/>
    </source>
</evidence>
<comment type="subcellular location">
    <subcellularLocation>
        <location evidence="1">Membrane</location>
        <topology evidence="1">Single-pass type I membrane protein</topology>
    </subcellularLocation>
</comment>
<dbReference type="SMART" id="SM00409">
    <property type="entry name" value="IG"/>
    <property type="match status" value="5"/>
</dbReference>
<dbReference type="Gene3D" id="2.60.40.10">
    <property type="entry name" value="Immunoglobulins"/>
    <property type="match status" value="5"/>
</dbReference>
<dbReference type="Ensembl" id="ENSMMOT00000026917.1">
    <property type="protein sequence ID" value="ENSMMOP00000026462.1"/>
    <property type="gene ID" value="ENSMMOG00000020050.1"/>
</dbReference>
<dbReference type="GO" id="GO:0016020">
    <property type="term" value="C:membrane"/>
    <property type="evidence" value="ECO:0007669"/>
    <property type="project" value="UniProtKB-SubCell"/>
</dbReference>
<keyword evidence="2" id="KW-0812">Transmembrane</keyword>
<dbReference type="InterPro" id="IPR007110">
    <property type="entry name" value="Ig-like_dom"/>
</dbReference>
<dbReference type="InterPro" id="IPR003599">
    <property type="entry name" value="Ig_sub"/>
</dbReference>
<dbReference type="Pfam" id="PF07686">
    <property type="entry name" value="V-set"/>
    <property type="match status" value="3"/>
</dbReference>
<keyword evidence="5" id="KW-1133">Transmembrane helix</keyword>
<keyword evidence="7" id="KW-1015">Disulfide bond</keyword>
<dbReference type="FunFam" id="2.60.40.10:FF:000191">
    <property type="entry name" value="Immunoglobulin superfamily member 3"/>
    <property type="match status" value="1"/>
</dbReference>